<dbReference type="Gene3D" id="1.20.1740.10">
    <property type="entry name" value="Amino acid/polyamine transporter I"/>
    <property type="match status" value="1"/>
</dbReference>
<dbReference type="PANTHER" id="PTHR22950:SF668">
    <property type="entry name" value="AMINO ACID TRANSPORTER (EUROFUNG)"/>
    <property type="match status" value="1"/>
</dbReference>
<feature type="compositionally biased region" description="Basic and acidic residues" evidence="6">
    <location>
        <begin position="37"/>
        <end position="49"/>
    </location>
</feature>
<feature type="transmembrane region" description="Helical" evidence="7">
    <location>
        <begin position="293"/>
        <end position="313"/>
    </location>
</feature>
<keyword evidence="3 7" id="KW-0812">Transmembrane</keyword>
<evidence type="ECO:0000256" key="7">
    <source>
        <dbReference type="SAM" id="Phobius"/>
    </source>
</evidence>
<evidence type="ECO:0000256" key="2">
    <source>
        <dbReference type="ARBA" id="ARBA00008066"/>
    </source>
</evidence>
<feature type="transmembrane region" description="Helical" evidence="7">
    <location>
        <begin position="110"/>
        <end position="129"/>
    </location>
</feature>
<proteinExistence type="inferred from homology"/>
<feature type="transmembrane region" description="Helical" evidence="7">
    <location>
        <begin position="438"/>
        <end position="462"/>
    </location>
</feature>
<organism evidence="9 10">
    <name type="scientific">Meristemomyces frigidus</name>
    <dbReference type="NCBI Taxonomy" id="1508187"/>
    <lineage>
        <taxon>Eukaryota</taxon>
        <taxon>Fungi</taxon>
        <taxon>Dikarya</taxon>
        <taxon>Ascomycota</taxon>
        <taxon>Pezizomycotina</taxon>
        <taxon>Dothideomycetes</taxon>
        <taxon>Dothideomycetidae</taxon>
        <taxon>Mycosphaerellales</taxon>
        <taxon>Teratosphaeriaceae</taxon>
        <taxon>Meristemomyces</taxon>
    </lineage>
</organism>
<feature type="compositionally biased region" description="Basic and acidic residues" evidence="6">
    <location>
        <begin position="63"/>
        <end position="72"/>
    </location>
</feature>
<feature type="transmembrane region" description="Helical" evidence="7">
    <location>
        <begin position="219"/>
        <end position="236"/>
    </location>
</feature>
<evidence type="ECO:0000256" key="5">
    <source>
        <dbReference type="ARBA" id="ARBA00023136"/>
    </source>
</evidence>
<dbReference type="Pfam" id="PF01490">
    <property type="entry name" value="Aa_trans"/>
    <property type="match status" value="1"/>
</dbReference>
<protein>
    <recommendedName>
        <fullName evidence="8">Amino acid transporter transmembrane domain-containing protein</fullName>
    </recommendedName>
</protein>
<dbReference type="AlphaFoldDB" id="A0AAN7TGD5"/>
<gene>
    <name evidence="9" type="ORF">LTR62_006275</name>
</gene>
<dbReference type="PANTHER" id="PTHR22950">
    <property type="entry name" value="AMINO ACID TRANSPORTER"/>
    <property type="match status" value="1"/>
</dbReference>
<accession>A0AAN7TGD5</accession>
<feature type="compositionally biased region" description="Polar residues" evidence="6">
    <location>
        <begin position="11"/>
        <end position="33"/>
    </location>
</feature>
<feature type="transmembrane region" description="Helical" evidence="7">
    <location>
        <begin position="325"/>
        <end position="348"/>
    </location>
</feature>
<name>A0AAN7TGD5_9PEZI</name>
<keyword evidence="4 7" id="KW-1133">Transmembrane helix</keyword>
<dbReference type="EMBL" id="JAVRRL010000053">
    <property type="protein sequence ID" value="KAK5110141.1"/>
    <property type="molecule type" value="Genomic_DNA"/>
</dbReference>
<feature type="domain" description="Amino acid transporter transmembrane" evidence="8">
    <location>
        <begin position="104"/>
        <end position="499"/>
    </location>
</feature>
<sequence length="515" mass="55641">MTDFDAVGHATSITYQLRNQSDPQMPVSNSNASPKADAGEKKTVTETIRRLSSVSGWFVPRPSRTDEEKAVGSDESAPNADSPRTLLGENVVAVTAPDEIDTHNLHWFKAALIMIAETISLGILSLPFALSTLGIVPGVILIWVFGFVATYTGFAVWQFKMTHWEMASLAHGLELVFGRWGRYVGHVSQTLMMLFVMSAHVVIFGVAMTELTDHGLCRVWSMAIGAFLCFVVSIPRTMKGNSYYSALSCLSITIATLIALIAIAKANPAATFSTSAKSHAFLPTHLVPFRKSALATSSIILAYNSHLAYPTIINEMSHPRDFPKALIFLETFAICFYTLVAVIIYVFAGQAVASPAIGSASPLVRKVSFGFALPTIIVAGVILALVLAKNLMNVIWRKDIRVATAKSTNAWVSWLAILLAIWVLAWVVANVIPNFGQIVGLIGALFGTWFALGICSVLWLGMNRGRYWVDWRKMALTGANGSIVLVSAALCVVGSYGSILDMVAGGDQQKPFSCG</sequence>
<feature type="transmembrane region" description="Helical" evidence="7">
    <location>
        <begin position="135"/>
        <end position="157"/>
    </location>
</feature>
<evidence type="ECO:0000259" key="8">
    <source>
        <dbReference type="Pfam" id="PF01490"/>
    </source>
</evidence>
<dbReference type="GO" id="GO:0016020">
    <property type="term" value="C:membrane"/>
    <property type="evidence" value="ECO:0007669"/>
    <property type="project" value="UniProtKB-SubCell"/>
</dbReference>
<dbReference type="Proteomes" id="UP001310890">
    <property type="component" value="Unassembled WGS sequence"/>
</dbReference>
<evidence type="ECO:0000256" key="4">
    <source>
        <dbReference type="ARBA" id="ARBA00022989"/>
    </source>
</evidence>
<evidence type="ECO:0000313" key="10">
    <source>
        <dbReference type="Proteomes" id="UP001310890"/>
    </source>
</evidence>
<feature type="transmembrane region" description="Helical" evidence="7">
    <location>
        <begin position="474"/>
        <end position="496"/>
    </location>
</feature>
<feature type="region of interest" description="Disordered" evidence="6">
    <location>
        <begin position="1"/>
        <end position="84"/>
    </location>
</feature>
<reference evidence="9" key="1">
    <citation type="submission" date="2023-08" db="EMBL/GenBank/DDBJ databases">
        <title>Black Yeasts Isolated from many extreme environments.</title>
        <authorList>
            <person name="Coleine C."/>
            <person name="Stajich J.E."/>
            <person name="Selbmann L."/>
        </authorList>
    </citation>
    <scope>NUCLEOTIDE SEQUENCE</scope>
    <source>
        <strain evidence="9">CCFEE 5401</strain>
    </source>
</reference>
<keyword evidence="5 7" id="KW-0472">Membrane</keyword>
<evidence type="ECO:0000256" key="1">
    <source>
        <dbReference type="ARBA" id="ARBA00004141"/>
    </source>
</evidence>
<evidence type="ECO:0000313" key="9">
    <source>
        <dbReference type="EMBL" id="KAK5110141.1"/>
    </source>
</evidence>
<feature type="transmembrane region" description="Helical" evidence="7">
    <location>
        <begin position="368"/>
        <end position="388"/>
    </location>
</feature>
<dbReference type="GO" id="GO:0015179">
    <property type="term" value="F:L-amino acid transmembrane transporter activity"/>
    <property type="evidence" value="ECO:0007669"/>
    <property type="project" value="TreeGrafter"/>
</dbReference>
<feature type="transmembrane region" description="Helical" evidence="7">
    <location>
        <begin position="187"/>
        <end position="207"/>
    </location>
</feature>
<feature type="transmembrane region" description="Helical" evidence="7">
    <location>
        <begin position="243"/>
        <end position="264"/>
    </location>
</feature>
<feature type="transmembrane region" description="Helical" evidence="7">
    <location>
        <begin position="409"/>
        <end position="432"/>
    </location>
</feature>
<comment type="similarity">
    <text evidence="2">Belongs to the amino acid/polyamine transporter 2 family.</text>
</comment>
<dbReference type="InterPro" id="IPR013057">
    <property type="entry name" value="AA_transpt_TM"/>
</dbReference>
<evidence type="ECO:0000256" key="6">
    <source>
        <dbReference type="SAM" id="MobiDB-lite"/>
    </source>
</evidence>
<comment type="subcellular location">
    <subcellularLocation>
        <location evidence="1">Membrane</location>
        <topology evidence="1">Multi-pass membrane protein</topology>
    </subcellularLocation>
</comment>
<comment type="caution">
    <text evidence="9">The sequence shown here is derived from an EMBL/GenBank/DDBJ whole genome shotgun (WGS) entry which is preliminary data.</text>
</comment>
<evidence type="ECO:0000256" key="3">
    <source>
        <dbReference type="ARBA" id="ARBA00022692"/>
    </source>
</evidence>